<dbReference type="RefSeq" id="WP_149957808.1">
    <property type="nucleotide sequence ID" value="NZ_BKDJ01000018.1"/>
</dbReference>
<feature type="signal peptide" evidence="1">
    <location>
        <begin position="1"/>
        <end position="29"/>
    </location>
</feature>
<evidence type="ECO:0000256" key="1">
    <source>
        <dbReference type="SAM" id="SignalP"/>
    </source>
</evidence>
<proteinExistence type="predicted"/>
<dbReference type="AlphaFoldDB" id="A0A5A7NU93"/>
<dbReference type="Proteomes" id="UP000325307">
    <property type="component" value="Unassembled WGS sequence"/>
</dbReference>
<keyword evidence="1" id="KW-0732">Signal</keyword>
<accession>A0A5A7NU93</accession>
<dbReference type="EMBL" id="BKDJ01000018">
    <property type="protein sequence ID" value="GER24216.1"/>
    <property type="molecule type" value="Genomic_DNA"/>
</dbReference>
<keyword evidence="3" id="KW-1185">Reference proteome</keyword>
<name>A0A5A7NU93_9MICC</name>
<reference evidence="2 3" key="1">
    <citation type="submission" date="2019-09" db="EMBL/GenBank/DDBJ databases">
        <title>Arthrobacter zafarii sp. nov., a moderately thermotolerant and halotolerant actinobacterium isolated from Cholistan desert soil of Pakistan.</title>
        <authorList>
            <person name="Amin A."/>
            <person name="Ahmed I."/>
            <person name="Khalid N."/>
            <person name="Schumann P."/>
            <person name="Busse H.J."/>
            <person name="Khan I.U."/>
            <person name="Li S."/>
            <person name="Li W.J."/>
        </authorList>
    </citation>
    <scope>NUCLEOTIDE SEQUENCE [LARGE SCALE GENOMIC DNA]</scope>
    <source>
        <strain evidence="2 3">NCCP-1664</strain>
    </source>
</reference>
<organism evidence="2 3">
    <name type="scientific">Zafaria cholistanensis</name>
    <dbReference type="NCBI Taxonomy" id="1682741"/>
    <lineage>
        <taxon>Bacteria</taxon>
        <taxon>Bacillati</taxon>
        <taxon>Actinomycetota</taxon>
        <taxon>Actinomycetes</taxon>
        <taxon>Micrococcales</taxon>
        <taxon>Micrococcaceae</taxon>
        <taxon>Zafaria</taxon>
    </lineage>
</organism>
<comment type="caution">
    <text evidence="2">The sequence shown here is derived from an EMBL/GenBank/DDBJ whole genome shotgun (WGS) entry which is preliminary data.</text>
</comment>
<feature type="chain" id="PRO_5022943031" evidence="1">
    <location>
        <begin position="30"/>
        <end position="156"/>
    </location>
</feature>
<evidence type="ECO:0000313" key="3">
    <source>
        <dbReference type="Proteomes" id="UP000325307"/>
    </source>
</evidence>
<gene>
    <name evidence="2" type="ORF">NCCP1664_27110</name>
</gene>
<protein>
    <submittedName>
        <fullName evidence="2">Uncharacterized protein</fullName>
    </submittedName>
</protein>
<sequence>MKTTSLFRLFLAALCAALLAGAVAVPSHAAGAVTVRIPLAGTLSSSAGPLALSGTVHIVLPPSPIIPSNPIRVETNLSRVTASNDQVTCHARGAQQFTLDTATDPFTGTYPFAAPPNPVRPGDVCQELGELTVDFQLTVTEGGEITGATATARTVT</sequence>
<evidence type="ECO:0000313" key="2">
    <source>
        <dbReference type="EMBL" id="GER24216.1"/>
    </source>
</evidence>